<evidence type="ECO:0000256" key="1">
    <source>
        <dbReference type="SAM" id="MobiDB-lite"/>
    </source>
</evidence>
<accession>E1ZSM8</accession>
<protein>
    <recommendedName>
        <fullName evidence="4">CHCH domain-containing protein</fullName>
    </recommendedName>
</protein>
<keyword evidence="3" id="KW-1185">Reference proteome</keyword>
<dbReference type="InParanoid" id="E1ZSM8"/>
<evidence type="ECO:0000313" key="2">
    <source>
        <dbReference type="EMBL" id="EFN51131.1"/>
    </source>
</evidence>
<dbReference type="RefSeq" id="XP_005843233.1">
    <property type="nucleotide sequence ID" value="XM_005843171.1"/>
</dbReference>
<dbReference type="GeneID" id="17350613"/>
<organism evidence="3">
    <name type="scientific">Chlorella variabilis</name>
    <name type="common">Green alga</name>
    <dbReference type="NCBI Taxonomy" id="554065"/>
    <lineage>
        <taxon>Eukaryota</taxon>
        <taxon>Viridiplantae</taxon>
        <taxon>Chlorophyta</taxon>
        <taxon>core chlorophytes</taxon>
        <taxon>Trebouxiophyceae</taxon>
        <taxon>Chlorellales</taxon>
        <taxon>Chlorellaceae</taxon>
        <taxon>Chlorella clade</taxon>
        <taxon>Chlorella</taxon>
    </lineage>
</organism>
<dbReference type="AlphaFoldDB" id="E1ZSM8"/>
<evidence type="ECO:0000313" key="3">
    <source>
        <dbReference type="Proteomes" id="UP000008141"/>
    </source>
</evidence>
<gene>
    <name evidence="2" type="ORF">CHLNCDRAFT_141329</name>
</gene>
<sequence length="67" mass="7443">MVAEDRLQDGRAGAGEEGVPPAVPRVQQYGLCLKATLPEVEKGLCEREFQQLRACWLKAFRAALRSK</sequence>
<reference evidence="2 3" key="1">
    <citation type="journal article" date="2010" name="Plant Cell">
        <title>The Chlorella variabilis NC64A genome reveals adaptation to photosymbiosis, coevolution with viruses, and cryptic sex.</title>
        <authorList>
            <person name="Blanc G."/>
            <person name="Duncan G."/>
            <person name="Agarkova I."/>
            <person name="Borodovsky M."/>
            <person name="Gurnon J."/>
            <person name="Kuo A."/>
            <person name="Lindquist E."/>
            <person name="Lucas S."/>
            <person name="Pangilinan J."/>
            <person name="Polle J."/>
            <person name="Salamov A."/>
            <person name="Terry A."/>
            <person name="Yamada T."/>
            <person name="Dunigan D.D."/>
            <person name="Grigoriev I.V."/>
            <person name="Claverie J.M."/>
            <person name="Van Etten J.L."/>
        </authorList>
    </citation>
    <scope>NUCLEOTIDE SEQUENCE [LARGE SCALE GENOMIC DNA]</scope>
    <source>
        <strain evidence="2 3">NC64A</strain>
    </source>
</reference>
<dbReference type="EMBL" id="GL433867">
    <property type="protein sequence ID" value="EFN51131.1"/>
    <property type="molecule type" value="Genomic_DNA"/>
</dbReference>
<dbReference type="KEGG" id="cvr:CHLNCDRAFT_141329"/>
<feature type="region of interest" description="Disordered" evidence="1">
    <location>
        <begin position="1"/>
        <end position="21"/>
    </location>
</feature>
<evidence type="ECO:0008006" key="4">
    <source>
        <dbReference type="Google" id="ProtNLM"/>
    </source>
</evidence>
<name>E1ZSM8_CHLVA</name>
<dbReference type="OrthoDB" id="3821113at2759"/>
<proteinExistence type="predicted"/>
<dbReference type="Proteomes" id="UP000008141">
    <property type="component" value="Unassembled WGS sequence"/>
</dbReference>